<dbReference type="Proteomes" id="UP000012128">
    <property type="component" value="Unassembled WGS sequence"/>
</dbReference>
<name>M6GKK4_LEPIR</name>
<evidence type="ECO:0000313" key="1">
    <source>
        <dbReference type="EMBL" id="EMM83887.1"/>
    </source>
</evidence>
<evidence type="ECO:0000313" key="2">
    <source>
        <dbReference type="Proteomes" id="UP000012128"/>
    </source>
</evidence>
<sequence>MAFEFIFLSVLKKFVNPFLSILYMRKIEYSKKQFPILELV</sequence>
<gene>
    <name evidence="1" type="ORF">LEP1GSC037_4539</name>
</gene>
<dbReference type="EMBL" id="AFLW02000035">
    <property type="protein sequence ID" value="EMM83887.1"/>
    <property type="molecule type" value="Genomic_DNA"/>
</dbReference>
<reference evidence="1 2" key="1">
    <citation type="submission" date="2013-01" db="EMBL/GenBank/DDBJ databases">
        <authorList>
            <person name="Harkins D.M."/>
            <person name="Durkin A.S."/>
            <person name="Brinkac L.M."/>
            <person name="Haft D.H."/>
            <person name="Selengut J.D."/>
            <person name="Sanka R."/>
            <person name="DePew J."/>
            <person name="Purushe J."/>
            <person name="Hospenthal D.R."/>
            <person name="Murray C.K."/>
            <person name="Pimentel G."/>
            <person name="Wasfy M."/>
            <person name="Parker T."/>
            <person name="Miller R.S."/>
            <person name="Vinetz J.M."/>
            <person name="Sutton G.G."/>
            <person name="Nierman W.C."/>
            <person name="Fouts D.E."/>
        </authorList>
    </citation>
    <scope>NUCLEOTIDE SEQUENCE [LARGE SCALE GENOMIC DNA]</scope>
    <source>
        <strain evidence="1 2">2006001854</strain>
    </source>
</reference>
<protein>
    <submittedName>
        <fullName evidence="1">Uncharacterized protein</fullName>
    </submittedName>
</protein>
<accession>M6GKK4</accession>
<organism evidence="1 2">
    <name type="scientific">Leptospira interrogans str. 2006001854</name>
    <dbReference type="NCBI Taxonomy" id="1001590"/>
    <lineage>
        <taxon>Bacteria</taxon>
        <taxon>Pseudomonadati</taxon>
        <taxon>Spirochaetota</taxon>
        <taxon>Spirochaetia</taxon>
        <taxon>Leptospirales</taxon>
        <taxon>Leptospiraceae</taxon>
        <taxon>Leptospira</taxon>
    </lineage>
</organism>
<proteinExistence type="predicted"/>
<dbReference type="AlphaFoldDB" id="M6GKK4"/>
<comment type="caution">
    <text evidence="1">The sequence shown here is derived from an EMBL/GenBank/DDBJ whole genome shotgun (WGS) entry which is preliminary data.</text>
</comment>